<sequence>MKKNSFYEVLRSIKMYYKKLFLVSALASLMGLLIGFSSSYKIPPKKQPTTYQSQSARMTPLWLLPTPTVPVEPIITSIPVQSGISHWAEYKDEKNGVVYKYPPEYSITEPLLYENRRPILNHKIDWWTTSQIECDDAKGDCSLVANKKEKMIINGYETTRISGWSGSVGGGLPENYVSYYFKNPSKNNYLNITLHEIPLDDTDNYSYERSLKPIPQSEIDVFDKIVNTVQFVDILQ</sequence>
<gene>
    <name evidence="1" type="ORF">A2690_02470</name>
</gene>
<dbReference type="EMBL" id="MFZF01000007">
    <property type="protein sequence ID" value="OGK17012.1"/>
    <property type="molecule type" value="Genomic_DNA"/>
</dbReference>
<protein>
    <submittedName>
        <fullName evidence="1">Uncharacterized protein</fullName>
    </submittedName>
</protein>
<organism evidence="1 2">
    <name type="scientific">Candidatus Roizmanbacteria bacterium RIFCSPHIGHO2_01_FULL_39_12b</name>
    <dbReference type="NCBI Taxonomy" id="1802030"/>
    <lineage>
        <taxon>Bacteria</taxon>
        <taxon>Candidatus Roizmaniibacteriota</taxon>
    </lineage>
</organism>
<dbReference type="Proteomes" id="UP000178372">
    <property type="component" value="Unassembled WGS sequence"/>
</dbReference>
<accession>A0A1F7GEX4</accession>
<name>A0A1F7GEX4_9BACT</name>
<comment type="caution">
    <text evidence="1">The sequence shown here is derived from an EMBL/GenBank/DDBJ whole genome shotgun (WGS) entry which is preliminary data.</text>
</comment>
<reference evidence="1 2" key="1">
    <citation type="journal article" date="2016" name="Nat. Commun.">
        <title>Thousands of microbial genomes shed light on interconnected biogeochemical processes in an aquifer system.</title>
        <authorList>
            <person name="Anantharaman K."/>
            <person name="Brown C.T."/>
            <person name="Hug L.A."/>
            <person name="Sharon I."/>
            <person name="Castelle C.J."/>
            <person name="Probst A.J."/>
            <person name="Thomas B.C."/>
            <person name="Singh A."/>
            <person name="Wilkins M.J."/>
            <person name="Karaoz U."/>
            <person name="Brodie E.L."/>
            <person name="Williams K.H."/>
            <person name="Hubbard S.S."/>
            <person name="Banfield J.F."/>
        </authorList>
    </citation>
    <scope>NUCLEOTIDE SEQUENCE [LARGE SCALE GENOMIC DNA]</scope>
</reference>
<dbReference type="AlphaFoldDB" id="A0A1F7GEX4"/>
<evidence type="ECO:0000313" key="1">
    <source>
        <dbReference type="EMBL" id="OGK17012.1"/>
    </source>
</evidence>
<evidence type="ECO:0000313" key="2">
    <source>
        <dbReference type="Proteomes" id="UP000178372"/>
    </source>
</evidence>
<proteinExistence type="predicted"/>